<protein>
    <submittedName>
        <fullName evidence="2">Uncharacterized protein</fullName>
    </submittedName>
</protein>
<proteinExistence type="predicted"/>
<feature type="region of interest" description="Disordered" evidence="1">
    <location>
        <begin position="1"/>
        <end position="20"/>
    </location>
</feature>
<accession>A0A7S1HT89</accession>
<dbReference type="EMBL" id="HBGA01004772">
    <property type="protein sequence ID" value="CAD8990553.1"/>
    <property type="molecule type" value="Transcribed_RNA"/>
</dbReference>
<feature type="region of interest" description="Disordered" evidence="1">
    <location>
        <begin position="59"/>
        <end position="93"/>
    </location>
</feature>
<feature type="compositionally biased region" description="Gly residues" evidence="1">
    <location>
        <begin position="8"/>
        <end position="20"/>
    </location>
</feature>
<reference evidence="2" key="1">
    <citation type="submission" date="2021-01" db="EMBL/GenBank/DDBJ databases">
        <authorList>
            <person name="Corre E."/>
            <person name="Pelletier E."/>
            <person name="Niang G."/>
            <person name="Scheremetjew M."/>
            <person name="Finn R."/>
            <person name="Kale V."/>
            <person name="Holt S."/>
            <person name="Cochrane G."/>
            <person name="Meng A."/>
            <person name="Brown T."/>
            <person name="Cohen L."/>
        </authorList>
    </citation>
    <scope>NUCLEOTIDE SEQUENCE</scope>
    <source>
        <strain evidence="2">NIES-381</strain>
    </source>
</reference>
<dbReference type="AlphaFoldDB" id="A0A7S1HT89"/>
<organism evidence="2">
    <name type="scientific">Eutreptiella gymnastica</name>
    <dbReference type="NCBI Taxonomy" id="73025"/>
    <lineage>
        <taxon>Eukaryota</taxon>
        <taxon>Discoba</taxon>
        <taxon>Euglenozoa</taxon>
        <taxon>Euglenida</taxon>
        <taxon>Spirocuta</taxon>
        <taxon>Euglenophyceae</taxon>
        <taxon>Eutreptiales</taxon>
        <taxon>Eutreptiaceae</taxon>
        <taxon>Eutreptiella</taxon>
    </lineage>
</organism>
<gene>
    <name evidence="2" type="ORF">EGYM00392_LOCUS1595</name>
</gene>
<evidence type="ECO:0000256" key="1">
    <source>
        <dbReference type="SAM" id="MobiDB-lite"/>
    </source>
</evidence>
<name>A0A7S1HT89_9EUGL</name>
<sequence length="102" mass="10790">MGPVSGDIGPGMDGHGVEGQGKGLVQEVQIMQSTVSAWLKEYGSYWLQGVGGTRIQAPSRALRPQWRRAAGSDMMGGKGGFPPPGGLQGVSGHCQRWRKLLT</sequence>
<evidence type="ECO:0000313" key="2">
    <source>
        <dbReference type="EMBL" id="CAD8990553.1"/>
    </source>
</evidence>